<sequence>MYSFLALVTIGLAAFSGTEAATATNCAGRRYTANDMSLCYREACQWAPRQGPGGYPHNFGNYERLDFGPYTNSRTLREYPLRLGGRYTGGAPGADRCVVHRDPNTQRCTNIGAMTHTGAAQRNGFVRC</sequence>
<comment type="caution">
    <text evidence="1">The sequence shown here is derived from an EMBL/GenBank/DDBJ whole genome shotgun (WGS) entry which is preliminary data.</text>
</comment>
<reference evidence="1" key="1">
    <citation type="submission" date="2024-09" db="EMBL/GenBank/DDBJ databases">
        <title>Draft Genome Sequences of Neofusicoccum parvum.</title>
        <authorList>
            <person name="Ashida A."/>
            <person name="Camagna M."/>
            <person name="Tanaka A."/>
            <person name="Takemoto D."/>
        </authorList>
    </citation>
    <scope>NUCLEOTIDE SEQUENCE</scope>
    <source>
        <strain evidence="1">PPO83</strain>
    </source>
</reference>
<gene>
    <name evidence="1" type="primary">g11745</name>
    <name evidence="1" type="ORF">NpPPO83_00011745</name>
</gene>
<proteinExistence type="predicted"/>
<accession>A0ACB5SGQ1</accession>
<evidence type="ECO:0000313" key="1">
    <source>
        <dbReference type="EMBL" id="GME39914.1"/>
    </source>
</evidence>
<organism evidence="1 2">
    <name type="scientific">Neofusicoccum parvum</name>
    <dbReference type="NCBI Taxonomy" id="310453"/>
    <lineage>
        <taxon>Eukaryota</taxon>
        <taxon>Fungi</taxon>
        <taxon>Dikarya</taxon>
        <taxon>Ascomycota</taxon>
        <taxon>Pezizomycotina</taxon>
        <taxon>Dothideomycetes</taxon>
        <taxon>Dothideomycetes incertae sedis</taxon>
        <taxon>Botryosphaeriales</taxon>
        <taxon>Botryosphaeriaceae</taxon>
        <taxon>Neofusicoccum</taxon>
    </lineage>
</organism>
<name>A0ACB5SGQ1_9PEZI</name>
<protein>
    <submittedName>
        <fullName evidence="1">Guanyl-specific ribonuclease f1</fullName>
    </submittedName>
</protein>
<dbReference type="EMBL" id="BSXG01000090">
    <property type="protein sequence ID" value="GME39914.1"/>
    <property type="molecule type" value="Genomic_DNA"/>
</dbReference>
<dbReference type="Proteomes" id="UP001165186">
    <property type="component" value="Unassembled WGS sequence"/>
</dbReference>
<evidence type="ECO:0000313" key="2">
    <source>
        <dbReference type="Proteomes" id="UP001165186"/>
    </source>
</evidence>
<keyword evidence="2" id="KW-1185">Reference proteome</keyword>